<gene>
    <name evidence="6" type="ORF">COLO4_19662</name>
</gene>
<feature type="domain" description="Glycosyltransferase 61 catalytic" evidence="5">
    <location>
        <begin position="37"/>
        <end position="140"/>
    </location>
</feature>
<dbReference type="InterPro" id="IPR049625">
    <property type="entry name" value="Glyco_transf_61_cat"/>
</dbReference>
<dbReference type="Proteomes" id="UP000187203">
    <property type="component" value="Unassembled WGS sequence"/>
</dbReference>
<dbReference type="GO" id="GO:0000139">
    <property type="term" value="C:Golgi membrane"/>
    <property type="evidence" value="ECO:0007669"/>
    <property type="project" value="UniProtKB-SubCell"/>
</dbReference>
<sequence length="176" mass="19702">MDKLSFLLQTRIHGGGSTSFRICPQELSIDPSKSPAYSMKEFRQLLRNAYSLNKIAAIKLEDHKSRPPWLLIVSRNRTRSFANTDEIAAMGRDLGYQVVVAEADSKVARVAQVVNSCDVMMGVHGAGLTNMVFLPENAILIQINPFGVIEWIVRDGFKYTLWLPPTCSFILLFIKG</sequence>
<dbReference type="EMBL" id="AWUE01016712">
    <property type="protein sequence ID" value="OMO89623.1"/>
    <property type="molecule type" value="Genomic_DNA"/>
</dbReference>
<dbReference type="GO" id="GO:0016763">
    <property type="term" value="F:pentosyltransferase activity"/>
    <property type="evidence" value="ECO:0007669"/>
    <property type="project" value="UniProtKB-ARBA"/>
</dbReference>
<dbReference type="STRING" id="93759.A0A1R3J472"/>
<dbReference type="AlphaFoldDB" id="A0A1R3J472"/>
<evidence type="ECO:0000256" key="3">
    <source>
        <dbReference type="ARBA" id="ARBA00022679"/>
    </source>
</evidence>
<comment type="subcellular location">
    <subcellularLocation>
        <location evidence="1">Golgi apparatus membrane</location>
        <topology evidence="1">Single-pass type II membrane protein</topology>
    </subcellularLocation>
</comment>
<accession>A0A1R3J472</accession>
<dbReference type="PANTHER" id="PTHR20961">
    <property type="entry name" value="GLYCOSYLTRANSFERASE"/>
    <property type="match status" value="1"/>
</dbReference>
<evidence type="ECO:0000256" key="1">
    <source>
        <dbReference type="ARBA" id="ARBA00004323"/>
    </source>
</evidence>
<comment type="caution">
    <text evidence="6">The sequence shown here is derived from an EMBL/GenBank/DDBJ whole genome shotgun (WGS) entry which is preliminary data.</text>
</comment>
<protein>
    <recommendedName>
        <fullName evidence="5">Glycosyltransferase 61 catalytic domain-containing protein</fullName>
    </recommendedName>
</protein>
<evidence type="ECO:0000313" key="6">
    <source>
        <dbReference type="EMBL" id="OMO89623.1"/>
    </source>
</evidence>
<organism evidence="6 7">
    <name type="scientific">Corchorus olitorius</name>
    <dbReference type="NCBI Taxonomy" id="93759"/>
    <lineage>
        <taxon>Eukaryota</taxon>
        <taxon>Viridiplantae</taxon>
        <taxon>Streptophyta</taxon>
        <taxon>Embryophyta</taxon>
        <taxon>Tracheophyta</taxon>
        <taxon>Spermatophyta</taxon>
        <taxon>Magnoliopsida</taxon>
        <taxon>eudicotyledons</taxon>
        <taxon>Gunneridae</taxon>
        <taxon>Pentapetalae</taxon>
        <taxon>rosids</taxon>
        <taxon>malvids</taxon>
        <taxon>Malvales</taxon>
        <taxon>Malvaceae</taxon>
        <taxon>Grewioideae</taxon>
        <taxon>Apeibeae</taxon>
        <taxon>Corchorus</taxon>
    </lineage>
</organism>
<evidence type="ECO:0000313" key="7">
    <source>
        <dbReference type="Proteomes" id="UP000187203"/>
    </source>
</evidence>
<dbReference type="InterPro" id="IPR007657">
    <property type="entry name" value="Glycosyltransferase_61"/>
</dbReference>
<dbReference type="OrthoDB" id="529273at2759"/>
<reference evidence="7" key="1">
    <citation type="submission" date="2013-09" db="EMBL/GenBank/DDBJ databases">
        <title>Corchorus olitorius genome sequencing.</title>
        <authorList>
            <person name="Alam M."/>
            <person name="Haque M.S."/>
            <person name="Islam M.S."/>
            <person name="Emdad E.M."/>
            <person name="Islam M.M."/>
            <person name="Ahmed B."/>
            <person name="Halim A."/>
            <person name="Hossen Q.M.M."/>
            <person name="Hossain M.Z."/>
            <person name="Ahmed R."/>
            <person name="Khan M.M."/>
            <person name="Islam R."/>
            <person name="Rashid M.M."/>
            <person name="Khan S.A."/>
            <person name="Rahman M.S."/>
            <person name="Alam M."/>
            <person name="Yahiya A.S."/>
            <person name="Khan M.S."/>
            <person name="Azam M.S."/>
            <person name="Haque T."/>
            <person name="Lashkar M.Z.H."/>
            <person name="Akhand A.I."/>
            <person name="Morshed G."/>
            <person name="Roy S."/>
            <person name="Uddin K.S."/>
            <person name="Rabeya T."/>
            <person name="Hossain A.S."/>
            <person name="Chowdhury A."/>
            <person name="Snigdha A.R."/>
            <person name="Mortoza M.S."/>
            <person name="Matin S.A."/>
            <person name="Hoque S.M.E."/>
            <person name="Islam M.K."/>
            <person name="Roy D.K."/>
            <person name="Haider R."/>
            <person name="Moosa M.M."/>
            <person name="Elias S.M."/>
            <person name="Hasan A.M."/>
            <person name="Jahan S."/>
            <person name="Shafiuddin M."/>
            <person name="Mahmood N."/>
            <person name="Shommy N.S."/>
        </authorList>
    </citation>
    <scope>NUCLEOTIDE SEQUENCE [LARGE SCALE GENOMIC DNA]</scope>
    <source>
        <strain evidence="7">cv. O-4</strain>
    </source>
</reference>
<evidence type="ECO:0000256" key="4">
    <source>
        <dbReference type="ARBA" id="ARBA00023180"/>
    </source>
</evidence>
<proteinExistence type="predicted"/>
<evidence type="ECO:0000256" key="2">
    <source>
        <dbReference type="ARBA" id="ARBA00022676"/>
    </source>
</evidence>
<dbReference type="Pfam" id="PF04577">
    <property type="entry name" value="Glyco_transf_61"/>
    <property type="match status" value="1"/>
</dbReference>
<keyword evidence="2" id="KW-0328">Glycosyltransferase</keyword>
<dbReference type="PANTHER" id="PTHR20961:SF139">
    <property type="entry name" value="PROTEIN O-LINKED-MANNOSE BETA-1,4-N-ACETYLGLUCOSAMINYLTRANSFERASE 2-LIKE"/>
    <property type="match status" value="1"/>
</dbReference>
<name>A0A1R3J472_9ROSI</name>
<keyword evidence="7" id="KW-1185">Reference proteome</keyword>
<evidence type="ECO:0000259" key="5">
    <source>
        <dbReference type="Pfam" id="PF04577"/>
    </source>
</evidence>
<keyword evidence="3" id="KW-0808">Transferase</keyword>
<keyword evidence="4" id="KW-0325">Glycoprotein</keyword>